<keyword evidence="6" id="KW-0999">Mitochondrion inner membrane</keyword>
<evidence type="ECO:0000256" key="12">
    <source>
        <dbReference type="SAM" id="SignalP"/>
    </source>
</evidence>
<name>A0A9W9PNY5_9EURO</name>
<feature type="transmembrane region" description="Helical" evidence="11">
    <location>
        <begin position="288"/>
        <end position="311"/>
    </location>
</feature>
<evidence type="ECO:0000256" key="10">
    <source>
        <dbReference type="RuleBase" id="RU000488"/>
    </source>
</evidence>
<comment type="subcellular location">
    <subcellularLocation>
        <location evidence="1">Membrane</location>
        <topology evidence="1">Multi-pass membrane protein</topology>
    </subcellularLocation>
</comment>
<dbReference type="AlphaFoldDB" id="A0A9W9PNY5"/>
<accession>A0A9W9PNY5</accession>
<evidence type="ECO:0000256" key="8">
    <source>
        <dbReference type="ARBA" id="ARBA00023136"/>
    </source>
</evidence>
<keyword evidence="5" id="KW-0677">Repeat</keyword>
<evidence type="ECO:0000256" key="1">
    <source>
        <dbReference type="ARBA" id="ARBA00004141"/>
    </source>
</evidence>
<dbReference type="PROSITE" id="PS50920">
    <property type="entry name" value="SOLCAR"/>
    <property type="match status" value="3"/>
</dbReference>
<evidence type="ECO:0008006" key="15">
    <source>
        <dbReference type="Google" id="ProtNLM"/>
    </source>
</evidence>
<evidence type="ECO:0000256" key="5">
    <source>
        <dbReference type="ARBA" id="ARBA00022737"/>
    </source>
</evidence>
<keyword evidence="7 11" id="KW-1133">Transmembrane helix</keyword>
<proteinExistence type="inferred from homology"/>
<keyword evidence="14" id="KW-1185">Reference proteome</keyword>
<evidence type="ECO:0000313" key="13">
    <source>
        <dbReference type="EMBL" id="KAJ5302975.1"/>
    </source>
</evidence>
<sequence length="321" mass="35136">MAADPLVIFLASAATTLSLDFMIHPLDTIKTRIQSREYTNYARNTRKSVFSHPKIFRGLYQGFGSVLVSSFPAAGAFFITYENVQSRLASMGPVLMPHQTSSYRVFSDFCAASVAEAVACVFFAPAEALKNNAQMIQSTSTKFPTSASQSHQKASPQSATVQAFKKFKNVRQLWSGYFALLAHHLPYTAIQMPIYEILKDHMSQSVILQRSLISTTRDMDMKHSQVINSATNAAASGAVAGGIATVLTAPTDMLKTRVNLDASDQSILQRNRIMHAARSILAAEGFRGFFRGCGINIFMGVVGSGVWLGLYEGTKTWLSHK</sequence>
<feature type="repeat" description="Solcar" evidence="9">
    <location>
        <begin position="3"/>
        <end position="87"/>
    </location>
</feature>
<evidence type="ECO:0000256" key="2">
    <source>
        <dbReference type="ARBA" id="ARBA00006375"/>
    </source>
</evidence>
<dbReference type="Proteomes" id="UP001147746">
    <property type="component" value="Unassembled WGS sequence"/>
</dbReference>
<keyword evidence="6" id="KW-0496">Mitochondrion</keyword>
<dbReference type="Gene3D" id="1.50.40.10">
    <property type="entry name" value="Mitochondrial carrier domain"/>
    <property type="match status" value="1"/>
</dbReference>
<keyword evidence="8 9" id="KW-0472">Membrane</keyword>
<dbReference type="EMBL" id="JAPZBO010000009">
    <property type="protein sequence ID" value="KAJ5302975.1"/>
    <property type="molecule type" value="Genomic_DNA"/>
</dbReference>
<protein>
    <recommendedName>
        <fullName evidence="15">Mitochondrial carrier protein</fullName>
    </recommendedName>
</protein>
<keyword evidence="4 9" id="KW-0812">Transmembrane</keyword>
<dbReference type="GO" id="GO:0016020">
    <property type="term" value="C:membrane"/>
    <property type="evidence" value="ECO:0007669"/>
    <property type="project" value="UniProtKB-SubCell"/>
</dbReference>
<feature type="signal peptide" evidence="12">
    <location>
        <begin position="1"/>
        <end position="18"/>
    </location>
</feature>
<comment type="similarity">
    <text evidence="2 10">Belongs to the mitochondrial carrier (TC 2.A.29) family.</text>
</comment>
<evidence type="ECO:0000256" key="4">
    <source>
        <dbReference type="ARBA" id="ARBA00022692"/>
    </source>
</evidence>
<keyword evidence="3 10" id="KW-0813">Transport</keyword>
<evidence type="ECO:0000313" key="14">
    <source>
        <dbReference type="Proteomes" id="UP001147746"/>
    </source>
</evidence>
<reference evidence="13" key="2">
    <citation type="journal article" date="2023" name="IMA Fungus">
        <title>Comparative genomic study of the Penicillium genus elucidates a diverse pangenome and 15 lateral gene transfer events.</title>
        <authorList>
            <person name="Petersen C."/>
            <person name="Sorensen T."/>
            <person name="Nielsen M.R."/>
            <person name="Sondergaard T.E."/>
            <person name="Sorensen J.L."/>
            <person name="Fitzpatrick D.A."/>
            <person name="Frisvad J.C."/>
            <person name="Nielsen K.L."/>
        </authorList>
    </citation>
    <scope>NUCLEOTIDE SEQUENCE</scope>
    <source>
        <strain evidence="13">IBT 21472</strain>
    </source>
</reference>
<gene>
    <name evidence="13" type="ORF">N7476_009774</name>
</gene>
<evidence type="ECO:0000256" key="3">
    <source>
        <dbReference type="ARBA" id="ARBA00022448"/>
    </source>
</evidence>
<evidence type="ECO:0000256" key="9">
    <source>
        <dbReference type="PROSITE-ProRule" id="PRU00282"/>
    </source>
</evidence>
<dbReference type="Pfam" id="PF00153">
    <property type="entry name" value="Mito_carr"/>
    <property type="match status" value="3"/>
</dbReference>
<feature type="transmembrane region" description="Helical" evidence="11">
    <location>
        <begin position="59"/>
        <end position="81"/>
    </location>
</feature>
<dbReference type="InterPro" id="IPR018108">
    <property type="entry name" value="MCP_transmembrane"/>
</dbReference>
<reference evidence="13" key="1">
    <citation type="submission" date="2022-12" db="EMBL/GenBank/DDBJ databases">
        <authorList>
            <person name="Petersen C."/>
        </authorList>
    </citation>
    <scope>NUCLEOTIDE SEQUENCE</scope>
    <source>
        <strain evidence="13">IBT 21472</strain>
    </source>
</reference>
<evidence type="ECO:0000256" key="6">
    <source>
        <dbReference type="ARBA" id="ARBA00022792"/>
    </source>
</evidence>
<dbReference type="InterPro" id="IPR023395">
    <property type="entry name" value="MCP_dom_sf"/>
</dbReference>
<keyword evidence="12" id="KW-0732">Signal</keyword>
<evidence type="ECO:0000256" key="11">
    <source>
        <dbReference type="SAM" id="Phobius"/>
    </source>
</evidence>
<dbReference type="PANTHER" id="PTHR45667">
    <property type="entry name" value="S-ADENOSYLMETHIONINE MITOCHONDRIAL CARRIER PROTEIN"/>
    <property type="match status" value="1"/>
</dbReference>
<feature type="repeat" description="Solcar" evidence="9">
    <location>
        <begin position="228"/>
        <end position="317"/>
    </location>
</feature>
<comment type="caution">
    <text evidence="13">The sequence shown here is derived from an EMBL/GenBank/DDBJ whole genome shotgun (WGS) entry which is preliminary data.</text>
</comment>
<dbReference type="SUPFAM" id="SSF103506">
    <property type="entry name" value="Mitochondrial carrier"/>
    <property type="match status" value="1"/>
</dbReference>
<evidence type="ECO:0000256" key="7">
    <source>
        <dbReference type="ARBA" id="ARBA00022989"/>
    </source>
</evidence>
<feature type="repeat" description="Solcar" evidence="9">
    <location>
        <begin position="103"/>
        <end position="201"/>
    </location>
</feature>
<organism evidence="13 14">
    <name type="scientific">Penicillium atrosanguineum</name>
    <dbReference type="NCBI Taxonomy" id="1132637"/>
    <lineage>
        <taxon>Eukaryota</taxon>
        <taxon>Fungi</taxon>
        <taxon>Dikarya</taxon>
        <taxon>Ascomycota</taxon>
        <taxon>Pezizomycotina</taxon>
        <taxon>Eurotiomycetes</taxon>
        <taxon>Eurotiomycetidae</taxon>
        <taxon>Eurotiales</taxon>
        <taxon>Aspergillaceae</taxon>
        <taxon>Penicillium</taxon>
    </lineage>
</organism>
<feature type="chain" id="PRO_5040908338" description="Mitochondrial carrier protein" evidence="12">
    <location>
        <begin position="19"/>
        <end position="321"/>
    </location>
</feature>